<dbReference type="eggNOG" id="COG1503">
    <property type="taxonomic scope" value="Bacteria"/>
</dbReference>
<dbReference type="Pfam" id="PF18849">
    <property type="entry name" value="baeRF_family7"/>
    <property type="match status" value="1"/>
</dbReference>
<dbReference type="Proteomes" id="UP000001203">
    <property type="component" value="Chromosome circular"/>
</dbReference>
<organism evidence="1 2">
    <name type="scientific">Crocosphaera subtropica (strain ATCC 51142 / BH68)</name>
    <name type="common">Cyanothece sp. (strain ATCC 51142)</name>
    <dbReference type="NCBI Taxonomy" id="43989"/>
    <lineage>
        <taxon>Bacteria</taxon>
        <taxon>Bacillati</taxon>
        <taxon>Cyanobacteriota</taxon>
        <taxon>Cyanophyceae</taxon>
        <taxon>Oscillatoriophycideae</taxon>
        <taxon>Chroococcales</taxon>
        <taxon>Aphanothecaceae</taxon>
        <taxon>Crocosphaera</taxon>
        <taxon>Crocosphaera subtropica</taxon>
    </lineage>
</organism>
<dbReference type="OrthoDB" id="4393931at2"/>
<proteinExistence type="predicted"/>
<dbReference type="InterPro" id="IPR040837">
    <property type="entry name" value="Bact_RF_family7"/>
</dbReference>
<protein>
    <submittedName>
        <fullName evidence="1">Uncharacterized protein</fullName>
    </submittedName>
</protein>
<evidence type="ECO:0000313" key="1">
    <source>
        <dbReference type="EMBL" id="ACB52663.1"/>
    </source>
</evidence>
<evidence type="ECO:0000313" key="2">
    <source>
        <dbReference type="Proteomes" id="UP000001203"/>
    </source>
</evidence>
<dbReference type="STRING" id="43989.cce_3315"/>
<dbReference type="AlphaFoldDB" id="B1WY79"/>
<dbReference type="KEGG" id="cyt:cce_3315"/>
<dbReference type="RefSeq" id="WP_009545509.1">
    <property type="nucleotide sequence ID" value="NC_010546.1"/>
</dbReference>
<gene>
    <name evidence="1" type="ordered locus">cce_3315</name>
</gene>
<keyword evidence="2" id="KW-1185">Reference proteome</keyword>
<dbReference type="EMBL" id="CP000806">
    <property type="protein sequence ID" value="ACB52663.1"/>
    <property type="molecule type" value="Genomic_DNA"/>
</dbReference>
<dbReference type="HOGENOM" id="CLU_044180_2_0_3"/>
<reference evidence="1 2" key="1">
    <citation type="journal article" date="2008" name="Proc. Natl. Acad. Sci. U.S.A.">
        <title>The genome of Cyanothece 51142, a unicellular diazotrophic cyanobacterium important in the marine nitrogen cycle.</title>
        <authorList>
            <person name="Welsh E.A."/>
            <person name="Liberton M."/>
            <person name="Stoeckel J."/>
            <person name="Loh T."/>
            <person name="Elvitigala T."/>
            <person name="Wang C."/>
            <person name="Wollam A."/>
            <person name="Fulton R.S."/>
            <person name="Clifton S.W."/>
            <person name="Jacobs J.M."/>
            <person name="Aurora R."/>
            <person name="Ghosh B.K."/>
            <person name="Sherman L.A."/>
            <person name="Smith R.D."/>
            <person name="Wilson R.K."/>
            <person name="Pakrasi H.B."/>
        </authorList>
    </citation>
    <scope>NUCLEOTIDE SEQUENCE [LARGE SCALE GENOMIC DNA]</scope>
    <source>
        <strain evidence="2">ATCC 51142 / BH68</strain>
    </source>
</reference>
<sequence length="389" mass="44751">MESLFNLDLQPLLNHQSDLCISIYLPTYKGGAETQQNFIRFKNLIQKVEKTLSDRSLREAEVNALLKPAYELLDDRENYFWEHQDLGLGVFLSPNFWQTYRLPISFEEVAIVSEHFYVKPLVRFINLNQPFYLLALSQNEVRLFKANRREIKGMELGDIPGSLAEALRYDDPEKQLQFHSGSGGNDNQPIYHGHGVGTTDNKNDIRRYCQAIDNGLMSLLPVDQHLPLMLAGVDYLISMYQDLSSYPNLLKEAIIGNPERLLPQQLHEQALPILEKDLHQKQEQSIQNYQNKKGTSETSDRLSTILRAAYNGQIDTLMLLENEQQWGQFDPNHYELDIHSQRTHHSDELLNLAAIQTLQQGGQVYLMDENNLPHNSPAAAIFRYPIVSF</sequence>
<accession>B1WY79</accession>
<name>B1WY79_CROS5</name>